<evidence type="ECO:0000313" key="3">
    <source>
        <dbReference type="Proteomes" id="UP000317940"/>
    </source>
</evidence>
<comment type="caution">
    <text evidence="2">The sequence shown here is derived from an EMBL/GenBank/DDBJ whole genome shotgun (WGS) entry which is preliminary data.</text>
</comment>
<accession>A0A561TTP8</accession>
<keyword evidence="3" id="KW-1185">Reference proteome</keyword>
<dbReference type="RefSeq" id="WP_145909697.1">
    <property type="nucleotide sequence ID" value="NZ_BAAAMZ010000001.1"/>
</dbReference>
<name>A0A561TTP8_9ACTN</name>
<protein>
    <submittedName>
        <fullName evidence="2">Uncharacterized protein (DUF302 family)</fullName>
    </submittedName>
</protein>
<dbReference type="PIRSF" id="PIRSF021774">
    <property type="entry name" value="UCP021774"/>
    <property type="match status" value="1"/>
</dbReference>
<dbReference type="EMBL" id="VIWT01000003">
    <property type="protein sequence ID" value="TWF90501.1"/>
    <property type="molecule type" value="Genomic_DNA"/>
</dbReference>
<dbReference type="PANTHER" id="PTHR38342:SF1">
    <property type="entry name" value="SLR5037 PROTEIN"/>
    <property type="match status" value="1"/>
</dbReference>
<dbReference type="AlphaFoldDB" id="A0A561TTP8"/>
<evidence type="ECO:0000313" key="2">
    <source>
        <dbReference type="EMBL" id="TWF90501.1"/>
    </source>
</evidence>
<organism evidence="2 3">
    <name type="scientific">Kitasatospora viridis</name>
    <dbReference type="NCBI Taxonomy" id="281105"/>
    <lineage>
        <taxon>Bacteria</taxon>
        <taxon>Bacillati</taxon>
        <taxon>Actinomycetota</taxon>
        <taxon>Actinomycetes</taxon>
        <taxon>Kitasatosporales</taxon>
        <taxon>Streptomycetaceae</taxon>
        <taxon>Kitasatospora</taxon>
    </lineage>
</organism>
<dbReference type="OrthoDB" id="9791067at2"/>
<dbReference type="CDD" id="cd14797">
    <property type="entry name" value="DUF302"/>
    <property type="match status" value="1"/>
</dbReference>
<dbReference type="PANTHER" id="PTHR38342">
    <property type="entry name" value="SLR5037 PROTEIN"/>
    <property type="match status" value="1"/>
</dbReference>
<dbReference type="Gene3D" id="3.30.310.70">
    <property type="entry name" value="TT1751-like domain"/>
    <property type="match status" value="1"/>
</dbReference>
<dbReference type="SUPFAM" id="SSF103247">
    <property type="entry name" value="TT1751-like"/>
    <property type="match status" value="1"/>
</dbReference>
<dbReference type="Proteomes" id="UP000317940">
    <property type="component" value="Unassembled WGS sequence"/>
</dbReference>
<feature type="domain" description="DUF302" evidence="1">
    <location>
        <begin position="35"/>
        <end position="97"/>
    </location>
</feature>
<dbReference type="InterPro" id="IPR005180">
    <property type="entry name" value="DUF302"/>
</dbReference>
<proteinExistence type="predicted"/>
<dbReference type="Pfam" id="PF03625">
    <property type="entry name" value="DUF302"/>
    <property type="match status" value="1"/>
</dbReference>
<sequence length="129" mass="13691">MDYGISTTVDAPFEPTVERVRAALAEQGFGVLTEIDIRATMKAKLGAELEDYLILGACNPPLAHQALEADRRIGLLLPCNVVVRTAGGRTVVEAMDPQLLVQVTGEPGLAPVADEAARRLRAALAALED</sequence>
<reference evidence="2 3" key="1">
    <citation type="submission" date="2019-06" db="EMBL/GenBank/DDBJ databases">
        <title>Sequencing the genomes of 1000 actinobacteria strains.</title>
        <authorList>
            <person name="Klenk H.-P."/>
        </authorList>
    </citation>
    <scope>NUCLEOTIDE SEQUENCE [LARGE SCALE GENOMIC DNA]</scope>
    <source>
        <strain evidence="2 3">DSM 44826</strain>
    </source>
</reference>
<gene>
    <name evidence="2" type="ORF">FHX73_13548</name>
</gene>
<evidence type="ECO:0000259" key="1">
    <source>
        <dbReference type="Pfam" id="PF03625"/>
    </source>
</evidence>
<dbReference type="InterPro" id="IPR035923">
    <property type="entry name" value="TT1751-like_sf"/>
</dbReference>
<dbReference type="InterPro" id="IPR016796">
    <property type="entry name" value="UCP021774"/>
</dbReference>